<dbReference type="AlphaFoldDB" id="A0A821PPC3"/>
<comment type="caution">
    <text evidence="1">The sequence shown here is derived from an EMBL/GenBank/DDBJ whole genome shotgun (WGS) entry which is preliminary data.</text>
</comment>
<evidence type="ECO:0000313" key="1">
    <source>
        <dbReference type="EMBL" id="CAF4806514.1"/>
    </source>
</evidence>
<evidence type="ECO:0008006" key="3">
    <source>
        <dbReference type="Google" id="ProtNLM"/>
    </source>
</evidence>
<accession>A0A821PPC3</accession>
<sequence length="93" mass="10504">MQPESYLIDFVRLKSPHTGENIHQATGCIIDRFNVKEKVYKIVTDNASSMIKAYKFGLTGDDESNDNDREINLISNGNTALNEYDVSTLFLSK</sequence>
<name>A0A821PPC3_9BILA</name>
<proteinExistence type="predicted"/>
<protein>
    <recommendedName>
        <fullName evidence="3">DUF659 domain-containing protein</fullName>
    </recommendedName>
</protein>
<gene>
    <name evidence="1" type="ORF">UJA718_LOCUS41526</name>
</gene>
<organism evidence="1 2">
    <name type="scientific">Rotaria socialis</name>
    <dbReference type="NCBI Taxonomy" id="392032"/>
    <lineage>
        <taxon>Eukaryota</taxon>
        <taxon>Metazoa</taxon>
        <taxon>Spiralia</taxon>
        <taxon>Gnathifera</taxon>
        <taxon>Rotifera</taxon>
        <taxon>Eurotatoria</taxon>
        <taxon>Bdelloidea</taxon>
        <taxon>Philodinida</taxon>
        <taxon>Philodinidae</taxon>
        <taxon>Rotaria</taxon>
    </lineage>
</organism>
<keyword evidence="2" id="KW-1185">Reference proteome</keyword>
<dbReference type="EMBL" id="CAJOBP010049576">
    <property type="protein sequence ID" value="CAF4806514.1"/>
    <property type="molecule type" value="Genomic_DNA"/>
</dbReference>
<dbReference type="Proteomes" id="UP000663873">
    <property type="component" value="Unassembled WGS sequence"/>
</dbReference>
<evidence type="ECO:0000313" key="2">
    <source>
        <dbReference type="Proteomes" id="UP000663873"/>
    </source>
</evidence>
<reference evidence="1" key="1">
    <citation type="submission" date="2021-02" db="EMBL/GenBank/DDBJ databases">
        <authorList>
            <person name="Nowell W R."/>
        </authorList>
    </citation>
    <scope>NUCLEOTIDE SEQUENCE</scope>
</reference>